<evidence type="ECO:0000256" key="1">
    <source>
        <dbReference type="ARBA" id="ARBA00004141"/>
    </source>
</evidence>
<comment type="subcellular location">
    <subcellularLocation>
        <location evidence="1">Membrane</location>
        <topology evidence="1">Multi-pass membrane protein</topology>
    </subcellularLocation>
</comment>
<evidence type="ECO:0000313" key="8">
    <source>
        <dbReference type="Proteomes" id="UP000009222"/>
    </source>
</evidence>
<evidence type="ECO:0000256" key="5">
    <source>
        <dbReference type="ARBA" id="ARBA00023136"/>
    </source>
</evidence>
<feature type="transmembrane region" description="Helical" evidence="6">
    <location>
        <begin position="69"/>
        <end position="90"/>
    </location>
</feature>
<dbReference type="eggNOG" id="COG0628">
    <property type="taxonomic scope" value="Bacteria"/>
</dbReference>
<keyword evidence="3 6" id="KW-0812">Transmembrane</keyword>
<dbReference type="Pfam" id="PF01594">
    <property type="entry name" value="AI-2E_transport"/>
    <property type="match status" value="1"/>
</dbReference>
<feature type="transmembrane region" description="Helical" evidence="6">
    <location>
        <begin position="160"/>
        <end position="177"/>
    </location>
</feature>
<dbReference type="PANTHER" id="PTHR21716">
    <property type="entry name" value="TRANSMEMBRANE PROTEIN"/>
    <property type="match status" value="1"/>
</dbReference>
<dbReference type="InParanoid" id="F5Y8Q8"/>
<feature type="transmembrane region" description="Helical" evidence="6">
    <location>
        <begin position="210"/>
        <end position="230"/>
    </location>
</feature>
<evidence type="ECO:0000256" key="4">
    <source>
        <dbReference type="ARBA" id="ARBA00022989"/>
    </source>
</evidence>
<reference evidence="7 8" key="2">
    <citation type="journal article" date="2011" name="ISME J.">
        <title>RNA-seq reveals cooperative metabolic interactions between two termite-gut spirochete species in co-culture.</title>
        <authorList>
            <person name="Rosenthal A.Z."/>
            <person name="Matson E.G."/>
            <person name="Eldar A."/>
            <person name="Leadbetter J.R."/>
        </authorList>
    </citation>
    <scope>NUCLEOTIDE SEQUENCE [LARGE SCALE GENOMIC DNA]</scope>
    <source>
        <strain evidence="8">ATCC BAA-888 / DSM 13862 / ZAS-9</strain>
    </source>
</reference>
<dbReference type="AlphaFoldDB" id="F5Y8Q8"/>
<feature type="transmembrane region" description="Helical" evidence="6">
    <location>
        <begin position="242"/>
        <end position="265"/>
    </location>
</feature>
<keyword evidence="8" id="KW-1185">Reference proteome</keyword>
<organism evidence="7 8">
    <name type="scientific">Leadbettera azotonutricia (strain ATCC BAA-888 / DSM 13862 / ZAS-9)</name>
    <name type="common">Treponema azotonutricium</name>
    <dbReference type="NCBI Taxonomy" id="545695"/>
    <lineage>
        <taxon>Bacteria</taxon>
        <taxon>Pseudomonadati</taxon>
        <taxon>Spirochaetota</taxon>
        <taxon>Spirochaetia</taxon>
        <taxon>Spirochaetales</taxon>
        <taxon>Breznakiellaceae</taxon>
        <taxon>Leadbettera</taxon>
    </lineage>
</organism>
<dbReference type="EMBL" id="CP001841">
    <property type="protein sequence ID" value="AEF80129.1"/>
    <property type="molecule type" value="Genomic_DNA"/>
</dbReference>
<evidence type="ECO:0000256" key="6">
    <source>
        <dbReference type="SAM" id="Phobius"/>
    </source>
</evidence>
<feature type="transmembrane region" description="Helical" evidence="6">
    <location>
        <begin position="312"/>
        <end position="334"/>
    </location>
</feature>
<gene>
    <name evidence="7" type="ordered locus">TREAZ_2198</name>
</gene>
<dbReference type="OrthoDB" id="9799225at2"/>
<evidence type="ECO:0008006" key="9">
    <source>
        <dbReference type="Google" id="ProtNLM"/>
    </source>
</evidence>
<protein>
    <recommendedName>
        <fullName evidence="9">AI-2E family transporter</fullName>
    </recommendedName>
</protein>
<name>F5Y8Q8_LEAAZ</name>
<evidence type="ECO:0000256" key="3">
    <source>
        <dbReference type="ARBA" id="ARBA00022692"/>
    </source>
</evidence>
<reference evidence="8" key="1">
    <citation type="submission" date="2009-12" db="EMBL/GenBank/DDBJ databases">
        <title>Complete sequence of Treponema azotonutricium strain ZAS-9.</title>
        <authorList>
            <person name="Tetu S.G."/>
            <person name="Matson E."/>
            <person name="Ren Q."/>
            <person name="Seshadri R."/>
            <person name="Elbourne L."/>
            <person name="Hassan K.A."/>
            <person name="Durkin A."/>
            <person name="Radune D."/>
            <person name="Mohamoud Y."/>
            <person name="Shay R."/>
            <person name="Jin S."/>
            <person name="Zhang X."/>
            <person name="Lucey K."/>
            <person name="Ballor N.R."/>
            <person name="Ottesen E."/>
            <person name="Rosenthal R."/>
            <person name="Allen A."/>
            <person name="Leadbetter J.R."/>
            <person name="Paulsen I.T."/>
        </authorList>
    </citation>
    <scope>NUCLEOTIDE SEQUENCE [LARGE SCALE GENOMIC DNA]</scope>
    <source>
        <strain evidence="8">ATCC BAA-888 / DSM 13862 / ZAS-9</strain>
    </source>
</reference>
<evidence type="ECO:0000256" key="2">
    <source>
        <dbReference type="ARBA" id="ARBA00009773"/>
    </source>
</evidence>
<feature type="transmembrane region" description="Helical" evidence="6">
    <location>
        <begin position="16"/>
        <end position="33"/>
    </location>
</feature>
<dbReference type="STRING" id="545695.TREAZ_2198"/>
<keyword evidence="5 6" id="KW-0472">Membrane</keyword>
<dbReference type="RefSeq" id="WP_015709852.1">
    <property type="nucleotide sequence ID" value="NC_015577.1"/>
</dbReference>
<feature type="transmembrane region" description="Helical" evidence="6">
    <location>
        <begin position="39"/>
        <end position="57"/>
    </location>
</feature>
<dbReference type="GO" id="GO:0055085">
    <property type="term" value="P:transmembrane transport"/>
    <property type="evidence" value="ECO:0007669"/>
    <property type="project" value="TreeGrafter"/>
</dbReference>
<dbReference type="GO" id="GO:0016020">
    <property type="term" value="C:membrane"/>
    <property type="evidence" value="ECO:0007669"/>
    <property type="project" value="UniProtKB-SubCell"/>
</dbReference>
<dbReference type="HOGENOM" id="CLU_031275_0_0_12"/>
<dbReference type="FunCoup" id="F5Y8Q8">
    <property type="interactions" value="384"/>
</dbReference>
<proteinExistence type="inferred from homology"/>
<dbReference type="InterPro" id="IPR002549">
    <property type="entry name" value="AI-2E-like"/>
</dbReference>
<dbReference type="Proteomes" id="UP000009222">
    <property type="component" value="Chromosome"/>
</dbReference>
<dbReference type="PANTHER" id="PTHR21716:SF64">
    <property type="entry name" value="AI-2 TRANSPORT PROTEIN TQSA"/>
    <property type="match status" value="1"/>
</dbReference>
<keyword evidence="4 6" id="KW-1133">Transmembrane helix</keyword>
<accession>F5Y8Q8</accession>
<feature type="transmembrane region" description="Helical" evidence="6">
    <location>
        <begin position="272"/>
        <end position="292"/>
    </location>
</feature>
<dbReference type="KEGG" id="taz:TREAZ_2198"/>
<comment type="similarity">
    <text evidence="2">Belongs to the autoinducer-2 exporter (AI-2E) (TC 2.A.86) family.</text>
</comment>
<sequence>MKDPKERFRDFNSGRANFFLVAIITCILAGAVLKLTASVILPFTISILLAFVMRPLVAIPEKFRVPRLFSILLAMAVVVAGLTFIGAMLFSSVRGILTLYPKYEDRLTEIYRYLGRFFELPYDEHLSFFENLWGQLGIRSRVRLITLSLSNTFLTFLKDAVMVVIFVVFLLFEAVFFKEKIETAFEGKQAGQIKKITTDIMKEIGRYLSIKFIISLATGLIVGIALRLVGLEFSVLWGIAQFILNFIPVLGSIAVGVAASVFALLQFWPDPGPVIAVVAIMLAANMVIGNVLEPKIMGDNLGISPIVVLLSLLIWGWLWGFAGMILAVPMMVIIKIACESVPVLEPISIMLGSRKAVMAKKSEAQAKEAGSEENVP</sequence>
<evidence type="ECO:0000313" key="7">
    <source>
        <dbReference type="EMBL" id="AEF80129.1"/>
    </source>
</evidence>